<dbReference type="InterPro" id="IPR029058">
    <property type="entry name" value="AB_hydrolase_fold"/>
</dbReference>
<dbReference type="STRING" id="749414.SBI_05540"/>
<evidence type="ECO:0000313" key="3">
    <source>
        <dbReference type="Proteomes" id="UP000000377"/>
    </source>
</evidence>
<dbReference type="Proteomes" id="UP000000377">
    <property type="component" value="Chromosome"/>
</dbReference>
<dbReference type="AlphaFoldDB" id="D7CAU3"/>
<dbReference type="Pfam" id="PF12146">
    <property type="entry name" value="Hydrolase_4"/>
    <property type="match status" value="1"/>
</dbReference>
<feature type="domain" description="Serine aminopeptidase S33" evidence="1">
    <location>
        <begin position="29"/>
        <end position="139"/>
    </location>
</feature>
<dbReference type="InterPro" id="IPR022742">
    <property type="entry name" value="Hydrolase_4"/>
</dbReference>
<organism evidence="2 3">
    <name type="scientific">Streptomyces bingchenggensis (strain BCW-1)</name>
    <dbReference type="NCBI Taxonomy" id="749414"/>
    <lineage>
        <taxon>Bacteria</taxon>
        <taxon>Bacillati</taxon>
        <taxon>Actinomycetota</taxon>
        <taxon>Actinomycetes</taxon>
        <taxon>Kitasatosporales</taxon>
        <taxon>Streptomycetaceae</taxon>
        <taxon>Streptomyces</taxon>
    </lineage>
</organism>
<dbReference type="SUPFAM" id="SSF53474">
    <property type="entry name" value="alpha/beta-Hydrolases"/>
    <property type="match status" value="1"/>
</dbReference>
<dbReference type="eggNOG" id="COG1073">
    <property type="taxonomic scope" value="Bacteria"/>
</dbReference>
<evidence type="ECO:0000259" key="1">
    <source>
        <dbReference type="Pfam" id="PF12146"/>
    </source>
</evidence>
<reference evidence="2 3" key="1">
    <citation type="journal article" date="2010" name="J. Bacteriol.">
        <title>Genome sequence of the milbemycin-producing bacterium Streptomyces bingchenggensis.</title>
        <authorList>
            <person name="Wang X.J."/>
            <person name="Yan Y.J."/>
            <person name="Zhang B."/>
            <person name="An J."/>
            <person name="Wang J.J."/>
            <person name="Tian J."/>
            <person name="Jiang L."/>
            <person name="Chen Y.H."/>
            <person name="Huang S.X."/>
            <person name="Yin M."/>
            <person name="Zhang J."/>
            <person name="Gao A.L."/>
            <person name="Liu C.X."/>
            <person name="Zhu Z.X."/>
            <person name="Xiang W.S."/>
        </authorList>
    </citation>
    <scope>NUCLEOTIDE SEQUENCE [LARGE SCALE GENOMIC DNA]</scope>
    <source>
        <strain evidence="2 3">BCW-1</strain>
    </source>
</reference>
<gene>
    <name evidence="2" type="ordered locus">SBI_05540</name>
</gene>
<dbReference type="PATRIC" id="fig|749414.3.peg.5719"/>
<dbReference type="Gene3D" id="3.40.50.1820">
    <property type="entry name" value="alpha/beta hydrolase"/>
    <property type="match status" value="1"/>
</dbReference>
<name>D7CAU3_STRBB</name>
<evidence type="ECO:0000313" key="2">
    <source>
        <dbReference type="EMBL" id="ADI08660.1"/>
    </source>
</evidence>
<proteinExistence type="predicted"/>
<keyword evidence="3" id="KW-1185">Reference proteome</keyword>
<dbReference type="KEGG" id="sbh:SBI_05540"/>
<dbReference type="HOGENOM" id="CLU_093126_0_0_11"/>
<sequence>MEFIHHTDGEALSCASFEPAASGGPASSTRVVIMHGAGIGSKERSIPLARDFAAAGHPSLAFDFSGHGDSSGKLEELSLERRFRQALGVIEAFAPDGGPLALVGFSMSGQTVADLTAHLGGRAEAICLCAPAAYGPEAWPVPFGDGFTELIRRPESWRPSTVFDVLGAFTGRSVLVVPERDEVIPPEVTAGIEQALRTKSRFSKVVLDGADHQLGRWLSDHPEHRARLVDLCTRPHDPDHTGLARA</sequence>
<dbReference type="EMBL" id="CP002047">
    <property type="protein sequence ID" value="ADI08660.1"/>
    <property type="molecule type" value="Genomic_DNA"/>
</dbReference>
<protein>
    <recommendedName>
        <fullName evidence="1">Serine aminopeptidase S33 domain-containing protein</fullName>
    </recommendedName>
</protein>
<dbReference type="RefSeq" id="WP_014178124.1">
    <property type="nucleotide sequence ID" value="NC_016582.1"/>
</dbReference>
<accession>D7CAU3</accession>